<evidence type="ECO:0000313" key="3">
    <source>
        <dbReference type="Proteomes" id="UP001176961"/>
    </source>
</evidence>
<protein>
    <submittedName>
        <fullName evidence="2">Uncharacterized protein</fullName>
    </submittedName>
</protein>
<dbReference type="AlphaFoldDB" id="A0AA36GXE1"/>
<reference evidence="2" key="1">
    <citation type="submission" date="2023-07" db="EMBL/GenBank/DDBJ databases">
        <authorList>
            <consortium name="CYATHOMIX"/>
        </authorList>
    </citation>
    <scope>NUCLEOTIDE SEQUENCE</scope>
    <source>
        <strain evidence="2">N/A</strain>
    </source>
</reference>
<keyword evidence="3" id="KW-1185">Reference proteome</keyword>
<accession>A0AA36GXE1</accession>
<organism evidence="2 3">
    <name type="scientific">Cylicocyclus nassatus</name>
    <name type="common">Nematode worm</name>
    <dbReference type="NCBI Taxonomy" id="53992"/>
    <lineage>
        <taxon>Eukaryota</taxon>
        <taxon>Metazoa</taxon>
        <taxon>Ecdysozoa</taxon>
        <taxon>Nematoda</taxon>
        <taxon>Chromadorea</taxon>
        <taxon>Rhabditida</taxon>
        <taxon>Rhabditina</taxon>
        <taxon>Rhabditomorpha</taxon>
        <taxon>Strongyloidea</taxon>
        <taxon>Strongylidae</taxon>
        <taxon>Cylicocyclus</taxon>
    </lineage>
</organism>
<evidence type="ECO:0000313" key="2">
    <source>
        <dbReference type="EMBL" id="CAJ0600062.1"/>
    </source>
</evidence>
<name>A0AA36GXE1_CYLNA</name>
<comment type="caution">
    <text evidence="2">The sequence shown here is derived from an EMBL/GenBank/DDBJ whole genome shotgun (WGS) entry which is preliminary data.</text>
</comment>
<evidence type="ECO:0000256" key="1">
    <source>
        <dbReference type="SAM" id="MobiDB-lite"/>
    </source>
</evidence>
<feature type="region of interest" description="Disordered" evidence="1">
    <location>
        <begin position="82"/>
        <end position="110"/>
    </location>
</feature>
<feature type="compositionally biased region" description="Basic and acidic residues" evidence="1">
    <location>
        <begin position="95"/>
        <end position="105"/>
    </location>
</feature>
<dbReference type="PANTHER" id="PTHR46068:SF1">
    <property type="entry name" value="TRANSPOSASE IS30-LIKE HTH DOMAIN-CONTAINING PROTEIN"/>
    <property type="match status" value="1"/>
</dbReference>
<gene>
    <name evidence="2" type="ORF">CYNAS_LOCUS12045</name>
</gene>
<dbReference type="EMBL" id="CATQJL010000223">
    <property type="protein sequence ID" value="CAJ0600062.1"/>
    <property type="molecule type" value="Genomic_DNA"/>
</dbReference>
<proteinExistence type="predicted"/>
<dbReference type="PANTHER" id="PTHR46068">
    <property type="entry name" value="PROTEIN CBG27172"/>
    <property type="match status" value="1"/>
</dbReference>
<sequence length="269" mass="31253">MYDRAPSFVGWRKENYFGFIVYNKRSPNYQEIMKVCPHHGVVARLAERGESTAAMPRKLHTPSRTVQKTIKQWKEKGNVALKPKTNRPRTVRQGQPERHREKPEHSTFVGPSIMKDELGLRSHQMLTGHQLTSAGEASRLEKCRKLLEFFEVRRLEDVLLTDEEMFATEGCWNPQNDRQLFSPKVKKSRKRKITKKSLFLPVRWSGQKSQQIGRRRLFSCRKMSTSTPLCTKMKFQKSPFVEKKSSTNDIPARLGTGAFSDFDTKVFFS</sequence>
<dbReference type="Proteomes" id="UP001176961">
    <property type="component" value="Unassembled WGS sequence"/>
</dbReference>